<gene>
    <name evidence="1" type="ORF">FIBRA_09119</name>
</gene>
<name>J4I3V0_9APHY</name>
<evidence type="ECO:0000313" key="2">
    <source>
        <dbReference type="Proteomes" id="UP000006352"/>
    </source>
</evidence>
<keyword evidence="2" id="KW-1185">Reference proteome</keyword>
<reference evidence="1 2" key="1">
    <citation type="journal article" date="2012" name="Appl. Environ. Microbiol.">
        <title>Short-read sequencing for genomic analysis of the brown rot fungus Fibroporia radiculosa.</title>
        <authorList>
            <person name="Tang J.D."/>
            <person name="Perkins A.D."/>
            <person name="Sonstegard T.S."/>
            <person name="Schroeder S.G."/>
            <person name="Burgess S.C."/>
            <person name="Diehl S.V."/>
        </authorList>
    </citation>
    <scope>NUCLEOTIDE SEQUENCE [LARGE SCALE GENOMIC DNA]</scope>
    <source>
        <strain evidence="1 2">TFFH 294</strain>
    </source>
</reference>
<dbReference type="HOGENOM" id="CLU_3406377_0_0_1"/>
<evidence type="ECO:0000313" key="1">
    <source>
        <dbReference type="EMBL" id="CCM06817.1"/>
    </source>
</evidence>
<proteinExistence type="predicted"/>
<sequence length="30" mass="3348">MPKQWSRVTFPVLHVPPDLGVLGTYLLVSP</sequence>
<protein>
    <submittedName>
        <fullName evidence="1">Uncharacterized protein</fullName>
    </submittedName>
</protein>
<dbReference type="InParanoid" id="J4I3V0"/>
<dbReference type="GeneID" id="24101717"/>
<dbReference type="EMBL" id="HE797516">
    <property type="protein sequence ID" value="CCM06817.1"/>
    <property type="molecule type" value="Genomic_DNA"/>
</dbReference>
<accession>J4I3V0</accession>
<dbReference type="AlphaFoldDB" id="J4I3V0"/>
<dbReference type="RefSeq" id="XP_012176838.1">
    <property type="nucleotide sequence ID" value="XM_012321448.1"/>
</dbReference>
<organism evidence="1 2">
    <name type="scientific">Fibroporia radiculosa</name>
    <dbReference type="NCBI Taxonomy" id="599839"/>
    <lineage>
        <taxon>Eukaryota</taxon>
        <taxon>Fungi</taxon>
        <taxon>Dikarya</taxon>
        <taxon>Basidiomycota</taxon>
        <taxon>Agaricomycotina</taxon>
        <taxon>Agaricomycetes</taxon>
        <taxon>Polyporales</taxon>
        <taxon>Fibroporiaceae</taxon>
        <taxon>Fibroporia</taxon>
    </lineage>
</organism>
<dbReference type="Proteomes" id="UP000006352">
    <property type="component" value="Unassembled WGS sequence"/>
</dbReference>